<dbReference type="AlphaFoldDB" id="A0A433SA77"/>
<proteinExistence type="predicted"/>
<keyword evidence="2" id="KW-1185">Reference proteome</keyword>
<reference evidence="1 2" key="1">
    <citation type="submission" date="2018-01" db="EMBL/GenBank/DDBJ databases">
        <title>Saezia sanguinis gen. nov., sp. nov., in the order Burkholderiales isolated from human blood.</title>
        <authorList>
            <person name="Medina-Pascual M.J."/>
            <person name="Valdezate S."/>
            <person name="Monzon S."/>
            <person name="Cuesta I."/>
            <person name="Carrasco G."/>
            <person name="Villalon P."/>
            <person name="Saez-Nieto J.A."/>
        </authorList>
    </citation>
    <scope>NUCLEOTIDE SEQUENCE [LARGE SCALE GENOMIC DNA]</scope>
    <source>
        <strain evidence="1 2">CNM695-12</strain>
    </source>
</reference>
<organism evidence="1 2">
    <name type="scientific">Saezia sanguinis</name>
    <dbReference type="NCBI Taxonomy" id="1965230"/>
    <lineage>
        <taxon>Bacteria</taxon>
        <taxon>Pseudomonadati</taxon>
        <taxon>Pseudomonadota</taxon>
        <taxon>Betaproteobacteria</taxon>
        <taxon>Burkholderiales</taxon>
        <taxon>Saeziaceae</taxon>
        <taxon>Saezia</taxon>
    </lineage>
</organism>
<dbReference type="EMBL" id="PQSP01000010">
    <property type="protein sequence ID" value="RUS65646.1"/>
    <property type="molecule type" value="Genomic_DNA"/>
</dbReference>
<protein>
    <submittedName>
        <fullName evidence="1">Uncharacterized protein</fullName>
    </submittedName>
</protein>
<sequence>MYNYKQNCLSMKGFIMYFDHIEVPVPCSVCREKFKLCVGKIKNSPTVICPHCQHRMDIDGSDLKAATYWVDKCISRLKRMPKAHA</sequence>
<comment type="caution">
    <text evidence="1">The sequence shown here is derived from an EMBL/GenBank/DDBJ whole genome shotgun (WGS) entry which is preliminary data.</text>
</comment>
<evidence type="ECO:0000313" key="1">
    <source>
        <dbReference type="EMBL" id="RUS65646.1"/>
    </source>
</evidence>
<gene>
    <name evidence="1" type="ORF">CUZ56_02732</name>
</gene>
<dbReference type="Proteomes" id="UP000286947">
    <property type="component" value="Unassembled WGS sequence"/>
</dbReference>
<accession>A0A433SA77</accession>
<evidence type="ECO:0000313" key="2">
    <source>
        <dbReference type="Proteomes" id="UP000286947"/>
    </source>
</evidence>
<name>A0A433SA77_9BURK</name>